<dbReference type="AlphaFoldDB" id="A0A4Z2HZQ7"/>
<dbReference type="OrthoDB" id="10636924at2759"/>
<accession>A0A4Z2HZQ7</accession>
<sequence length="72" mass="7902">MPHARATGASSLLPWACPLQLGHEMLRRRPLPITVEITGGCREMNWFSPLPLVSAMPSYRDADTETLVAGVQ</sequence>
<gene>
    <name evidence="1" type="ORF">EYF80_018959</name>
</gene>
<proteinExistence type="predicted"/>
<evidence type="ECO:0000313" key="2">
    <source>
        <dbReference type="Proteomes" id="UP000314294"/>
    </source>
</evidence>
<dbReference type="Proteomes" id="UP000314294">
    <property type="component" value="Unassembled WGS sequence"/>
</dbReference>
<comment type="caution">
    <text evidence="1">The sequence shown here is derived from an EMBL/GenBank/DDBJ whole genome shotgun (WGS) entry which is preliminary data.</text>
</comment>
<organism evidence="1 2">
    <name type="scientific">Liparis tanakae</name>
    <name type="common">Tanaka's snailfish</name>
    <dbReference type="NCBI Taxonomy" id="230148"/>
    <lineage>
        <taxon>Eukaryota</taxon>
        <taxon>Metazoa</taxon>
        <taxon>Chordata</taxon>
        <taxon>Craniata</taxon>
        <taxon>Vertebrata</taxon>
        <taxon>Euteleostomi</taxon>
        <taxon>Actinopterygii</taxon>
        <taxon>Neopterygii</taxon>
        <taxon>Teleostei</taxon>
        <taxon>Neoteleostei</taxon>
        <taxon>Acanthomorphata</taxon>
        <taxon>Eupercaria</taxon>
        <taxon>Perciformes</taxon>
        <taxon>Cottioidei</taxon>
        <taxon>Cottales</taxon>
        <taxon>Liparidae</taxon>
        <taxon>Liparis</taxon>
    </lineage>
</organism>
<reference evidence="1 2" key="1">
    <citation type="submission" date="2019-03" db="EMBL/GenBank/DDBJ databases">
        <title>First draft genome of Liparis tanakae, snailfish: a comprehensive survey of snailfish specific genes.</title>
        <authorList>
            <person name="Kim W."/>
            <person name="Song I."/>
            <person name="Jeong J.-H."/>
            <person name="Kim D."/>
            <person name="Kim S."/>
            <person name="Ryu S."/>
            <person name="Song J.Y."/>
            <person name="Lee S.K."/>
        </authorList>
    </citation>
    <scope>NUCLEOTIDE SEQUENCE [LARGE SCALE GENOMIC DNA]</scope>
    <source>
        <tissue evidence="1">Muscle</tissue>
    </source>
</reference>
<dbReference type="EMBL" id="SRLO01000158">
    <property type="protein sequence ID" value="TNN70825.1"/>
    <property type="molecule type" value="Genomic_DNA"/>
</dbReference>
<protein>
    <submittedName>
        <fullName evidence="1">Uncharacterized protein</fullName>
    </submittedName>
</protein>
<keyword evidence="2" id="KW-1185">Reference proteome</keyword>
<name>A0A4Z2HZQ7_9TELE</name>
<evidence type="ECO:0000313" key="1">
    <source>
        <dbReference type="EMBL" id="TNN70825.1"/>
    </source>
</evidence>